<keyword evidence="3" id="KW-1185">Reference proteome</keyword>
<dbReference type="Proteomes" id="UP001469553">
    <property type="component" value="Unassembled WGS sequence"/>
</dbReference>
<protein>
    <submittedName>
        <fullName evidence="2">Uncharacterized protein</fullName>
    </submittedName>
</protein>
<comment type="caution">
    <text evidence="2">The sequence shown here is derived from an EMBL/GenBank/DDBJ whole genome shotgun (WGS) entry which is preliminary data.</text>
</comment>
<evidence type="ECO:0000313" key="2">
    <source>
        <dbReference type="EMBL" id="MEQ2295541.1"/>
    </source>
</evidence>
<sequence>MGVSSGYWMKDRVPPGKGPQSIPGKQKTNNNARTSKKNIDKCISPPFTDSGLCEEAGISRENQCLHNNHTFDLYS</sequence>
<reference evidence="2 3" key="1">
    <citation type="submission" date="2021-06" db="EMBL/GenBank/DDBJ databases">
        <authorList>
            <person name="Palmer J.M."/>
        </authorList>
    </citation>
    <scope>NUCLEOTIDE SEQUENCE [LARGE SCALE GENOMIC DNA]</scope>
    <source>
        <strain evidence="2 3">AS_MEX2019</strain>
        <tissue evidence="2">Muscle</tissue>
    </source>
</reference>
<evidence type="ECO:0000313" key="3">
    <source>
        <dbReference type="Proteomes" id="UP001469553"/>
    </source>
</evidence>
<proteinExistence type="predicted"/>
<accession>A0ABV0YP31</accession>
<feature type="region of interest" description="Disordered" evidence="1">
    <location>
        <begin position="1"/>
        <end position="41"/>
    </location>
</feature>
<dbReference type="EMBL" id="JAHRIP010038721">
    <property type="protein sequence ID" value="MEQ2295541.1"/>
    <property type="molecule type" value="Genomic_DNA"/>
</dbReference>
<organism evidence="2 3">
    <name type="scientific">Ameca splendens</name>
    <dbReference type="NCBI Taxonomy" id="208324"/>
    <lineage>
        <taxon>Eukaryota</taxon>
        <taxon>Metazoa</taxon>
        <taxon>Chordata</taxon>
        <taxon>Craniata</taxon>
        <taxon>Vertebrata</taxon>
        <taxon>Euteleostomi</taxon>
        <taxon>Actinopterygii</taxon>
        <taxon>Neopterygii</taxon>
        <taxon>Teleostei</taxon>
        <taxon>Neoteleostei</taxon>
        <taxon>Acanthomorphata</taxon>
        <taxon>Ovalentaria</taxon>
        <taxon>Atherinomorphae</taxon>
        <taxon>Cyprinodontiformes</taxon>
        <taxon>Goodeidae</taxon>
        <taxon>Ameca</taxon>
    </lineage>
</organism>
<name>A0ABV0YP31_9TELE</name>
<evidence type="ECO:0000256" key="1">
    <source>
        <dbReference type="SAM" id="MobiDB-lite"/>
    </source>
</evidence>
<gene>
    <name evidence="2" type="ORF">AMECASPLE_015579</name>
</gene>